<feature type="domain" description="TM2" evidence="8">
    <location>
        <begin position="30"/>
        <end position="78"/>
    </location>
</feature>
<keyword evidence="2 7" id="KW-0812">Transmembrane</keyword>
<reference evidence="9 10" key="1">
    <citation type="submission" date="2021-01" db="EMBL/GenBank/DDBJ databases">
        <title>Genome public.</title>
        <authorList>
            <person name="Liu C."/>
            <person name="Sun Q."/>
        </authorList>
    </citation>
    <scope>NUCLEOTIDE SEQUENCE [LARGE SCALE GENOMIC DNA]</scope>
    <source>
        <strain evidence="9 10">JC656</strain>
    </source>
</reference>
<evidence type="ECO:0000256" key="5">
    <source>
        <dbReference type="ARBA" id="ARBA00023136"/>
    </source>
</evidence>
<protein>
    <submittedName>
        <fullName evidence="9">TM2 domain-containing protein</fullName>
    </submittedName>
</protein>
<keyword evidence="4 7" id="KW-1133">Transmembrane helix</keyword>
<name>A0ABS1JXZ3_9MICC</name>
<dbReference type="PANTHER" id="PTHR21016:SF7">
    <property type="entry name" value="TM2 DOMAIN-CONTAINING PROTEIN 3"/>
    <property type="match status" value="1"/>
</dbReference>
<feature type="transmembrane region" description="Helical" evidence="7">
    <location>
        <begin position="60"/>
        <end position="81"/>
    </location>
</feature>
<evidence type="ECO:0000256" key="7">
    <source>
        <dbReference type="SAM" id="Phobius"/>
    </source>
</evidence>
<dbReference type="Pfam" id="PF05154">
    <property type="entry name" value="TM2"/>
    <property type="match status" value="1"/>
</dbReference>
<gene>
    <name evidence="9" type="ORF">JJE72_01000</name>
</gene>
<dbReference type="RefSeq" id="WP_189694762.1">
    <property type="nucleotide sequence ID" value="NZ_BNCM01000013.1"/>
</dbReference>
<dbReference type="PANTHER" id="PTHR21016">
    <property type="entry name" value="BETA-AMYLOID BINDING PROTEIN-RELATED"/>
    <property type="match status" value="1"/>
</dbReference>
<evidence type="ECO:0000256" key="2">
    <source>
        <dbReference type="ARBA" id="ARBA00022692"/>
    </source>
</evidence>
<dbReference type="InterPro" id="IPR050932">
    <property type="entry name" value="TM2D1-3-like"/>
</dbReference>
<evidence type="ECO:0000256" key="3">
    <source>
        <dbReference type="ARBA" id="ARBA00022729"/>
    </source>
</evidence>
<feature type="transmembrane region" description="Helical" evidence="7">
    <location>
        <begin position="101"/>
        <end position="126"/>
    </location>
</feature>
<dbReference type="Proteomes" id="UP000639051">
    <property type="component" value="Unassembled WGS sequence"/>
</dbReference>
<evidence type="ECO:0000256" key="6">
    <source>
        <dbReference type="ARBA" id="ARBA00023180"/>
    </source>
</evidence>
<keyword evidence="10" id="KW-1185">Reference proteome</keyword>
<comment type="caution">
    <text evidence="9">The sequence shown here is derived from an EMBL/GenBank/DDBJ whole genome shotgun (WGS) entry which is preliminary data.</text>
</comment>
<dbReference type="EMBL" id="JAERRC010000005">
    <property type="protein sequence ID" value="MBL0704080.1"/>
    <property type="molecule type" value="Genomic_DNA"/>
</dbReference>
<evidence type="ECO:0000313" key="9">
    <source>
        <dbReference type="EMBL" id="MBL0704080.1"/>
    </source>
</evidence>
<organism evidence="9 10">
    <name type="scientific">Sinomonas cellulolyticus</name>
    <dbReference type="NCBI Taxonomy" id="2801916"/>
    <lineage>
        <taxon>Bacteria</taxon>
        <taxon>Bacillati</taxon>
        <taxon>Actinomycetota</taxon>
        <taxon>Actinomycetes</taxon>
        <taxon>Micrococcales</taxon>
        <taxon>Micrococcaceae</taxon>
        <taxon>Sinomonas</taxon>
    </lineage>
</organism>
<dbReference type="InterPro" id="IPR007829">
    <property type="entry name" value="TM2"/>
</dbReference>
<proteinExistence type="predicted"/>
<keyword evidence="3" id="KW-0732">Signal</keyword>
<evidence type="ECO:0000256" key="1">
    <source>
        <dbReference type="ARBA" id="ARBA00004141"/>
    </source>
</evidence>
<evidence type="ECO:0000313" key="10">
    <source>
        <dbReference type="Proteomes" id="UP000639051"/>
    </source>
</evidence>
<keyword evidence="5 7" id="KW-0472">Membrane</keyword>
<comment type="subcellular location">
    <subcellularLocation>
        <location evidence="1">Membrane</location>
        <topology evidence="1">Multi-pass membrane protein</topology>
    </subcellularLocation>
</comment>
<evidence type="ECO:0000259" key="8">
    <source>
        <dbReference type="Pfam" id="PF05154"/>
    </source>
</evidence>
<accession>A0ABS1JXZ3</accession>
<sequence length="353" mass="35301">MHNTLPPVPPVPPAQYGPGKAASGTTVYRQKSFVTTWLLSLLLGGLGADRFYLGKVGTGILKLVTAGGFGIWALVDLIIVLTGHQTDKNRQPLAGYSQHRVMALIVSAVVVLLGLVSGGSAAAVGAGQASAGLAKPVSAQESATPAASSSAAAPSGAAAPAVTPAAAAPRVTTPAAKATTPSTPVLPTKTFTGAGDDIVSVDLMGLPAVVTFDCPACSSNTVLKSNGADSLLVNEIGAYSGSHIVDTRKTSATSELEVAAAGPWTITVADLSTVKPSAGPVSGHGDTVVYLPGKTTKAAITNAGPSNFVVIGYGSSYPQLAVNEIGSYSGTVRLTAPAFVQVESSGDWTITPQ</sequence>
<keyword evidence="6" id="KW-0325">Glycoprotein</keyword>
<evidence type="ECO:0000256" key="4">
    <source>
        <dbReference type="ARBA" id="ARBA00022989"/>
    </source>
</evidence>